<comment type="cofactor">
    <cofactor evidence="1">
        <name>thiamine diphosphate</name>
        <dbReference type="ChEBI" id="CHEBI:58937"/>
    </cofactor>
</comment>
<sequence length="145" mass="15375">MVDMVAPSGQGYVQQGLGAADIFTSLYFAEATMLAGAKGLDNLVFIVDYNFVQSEGPMDLVMSLEPQLDKIASFGFACQEVDGNDIGALLAAFDTARATKGKPSFIKASTLMGKGVASLEGLMFHQLRFPAEVAESARAELEAQL</sequence>
<organism evidence="5 6">
    <name type="scientific">Candidatus Rhodobacter oscarellae</name>
    <dbReference type="NCBI Taxonomy" id="1675527"/>
    <lineage>
        <taxon>Bacteria</taxon>
        <taxon>Pseudomonadati</taxon>
        <taxon>Pseudomonadota</taxon>
        <taxon>Alphaproteobacteria</taxon>
        <taxon>Rhodobacterales</taxon>
        <taxon>Rhodobacter group</taxon>
        <taxon>Rhodobacter</taxon>
    </lineage>
</organism>
<dbReference type="EMBL" id="LFTY01000002">
    <property type="protein sequence ID" value="KMW59129.1"/>
    <property type="molecule type" value="Genomic_DNA"/>
</dbReference>
<keyword evidence="3" id="KW-0786">Thiamine pyrophosphate</keyword>
<evidence type="ECO:0000313" key="5">
    <source>
        <dbReference type="EMBL" id="KMW59129.1"/>
    </source>
</evidence>
<dbReference type="PATRIC" id="fig|1675527.3.peg.4309"/>
<dbReference type="AlphaFoldDB" id="A0A0J9EBT1"/>
<evidence type="ECO:0000256" key="3">
    <source>
        <dbReference type="ARBA" id="ARBA00023052"/>
    </source>
</evidence>
<dbReference type="Gene3D" id="3.40.50.970">
    <property type="match status" value="1"/>
</dbReference>
<comment type="caution">
    <text evidence="5">The sequence shown here is derived from an EMBL/GenBank/DDBJ whole genome shotgun (WGS) entry which is preliminary data.</text>
</comment>
<reference evidence="5 6" key="1">
    <citation type="submission" date="2015-06" db="EMBL/GenBank/DDBJ databases">
        <title>Draft genome sequence of an Alphaproteobacteria species associated to the Mediterranean sponge Oscarella lobularis.</title>
        <authorList>
            <person name="Jourda C."/>
            <person name="Santini S."/>
            <person name="Claverie J.-M."/>
        </authorList>
    </citation>
    <scope>NUCLEOTIDE SEQUENCE [LARGE SCALE GENOMIC DNA]</scope>
    <source>
        <strain evidence="5">IGS</strain>
    </source>
</reference>
<protein>
    <submittedName>
        <fullName evidence="5">Transketolase</fullName>
        <ecNumber evidence="5">2.2.1.1</ecNumber>
    </submittedName>
</protein>
<evidence type="ECO:0000313" key="6">
    <source>
        <dbReference type="Proteomes" id="UP000037178"/>
    </source>
</evidence>
<dbReference type="SUPFAM" id="SSF52518">
    <property type="entry name" value="Thiamin diphosphate-binding fold (THDP-binding)"/>
    <property type="match status" value="1"/>
</dbReference>
<accession>A0A0J9EBT1</accession>
<dbReference type="PANTHER" id="PTHR47514">
    <property type="entry name" value="TRANSKETOLASE N-TERMINAL SECTION-RELATED"/>
    <property type="match status" value="1"/>
</dbReference>
<dbReference type="InterPro" id="IPR029061">
    <property type="entry name" value="THDP-binding"/>
</dbReference>
<keyword evidence="6" id="KW-1185">Reference proteome</keyword>
<evidence type="ECO:0000256" key="1">
    <source>
        <dbReference type="ARBA" id="ARBA00001964"/>
    </source>
</evidence>
<dbReference type="EC" id="2.2.1.1" evidence="5"/>
<feature type="domain" description="Transketolase N-terminal" evidence="4">
    <location>
        <begin position="29"/>
        <end position="120"/>
    </location>
</feature>
<dbReference type="Pfam" id="PF00456">
    <property type="entry name" value="Transketolase_N"/>
    <property type="match status" value="1"/>
</dbReference>
<comment type="similarity">
    <text evidence="2">Belongs to the transketolase family.</text>
</comment>
<evidence type="ECO:0000256" key="2">
    <source>
        <dbReference type="ARBA" id="ARBA00007131"/>
    </source>
</evidence>
<dbReference type="GO" id="GO:0004802">
    <property type="term" value="F:transketolase activity"/>
    <property type="evidence" value="ECO:0007669"/>
    <property type="project" value="UniProtKB-EC"/>
</dbReference>
<gene>
    <name evidence="5" type="ORF">AIOL_004110</name>
</gene>
<dbReference type="STRING" id="1675527.AIOL_004110"/>
<dbReference type="InterPro" id="IPR005474">
    <property type="entry name" value="Transketolase_N"/>
</dbReference>
<keyword evidence="5" id="KW-0808">Transferase</keyword>
<dbReference type="PANTHER" id="PTHR47514:SF1">
    <property type="entry name" value="TRANSKETOLASE N-TERMINAL SECTION-RELATED"/>
    <property type="match status" value="1"/>
</dbReference>
<name>A0A0J9EBT1_9RHOB</name>
<dbReference type="Proteomes" id="UP000037178">
    <property type="component" value="Unassembled WGS sequence"/>
</dbReference>
<evidence type="ECO:0000259" key="4">
    <source>
        <dbReference type="Pfam" id="PF00456"/>
    </source>
</evidence>
<proteinExistence type="inferred from homology"/>